<gene>
    <name evidence="2" type="primary">SEC11A</name>
    <name evidence="2" type="ORF">BLAG_LOCUS11785</name>
</gene>
<keyword evidence="3" id="KW-1185">Reference proteome</keyword>
<evidence type="ECO:0000313" key="2">
    <source>
        <dbReference type="EMBL" id="CAH1251361.1"/>
    </source>
</evidence>
<keyword evidence="1" id="KW-0732">Signal</keyword>
<dbReference type="Proteomes" id="UP000838412">
    <property type="component" value="Chromosome 19"/>
</dbReference>
<dbReference type="AlphaFoldDB" id="A0A8J9ZBB8"/>
<proteinExistence type="predicted"/>
<dbReference type="SUPFAM" id="SSF51306">
    <property type="entry name" value="LexA/Signal peptidase"/>
    <property type="match status" value="1"/>
</dbReference>
<dbReference type="GO" id="GO:0004252">
    <property type="term" value="F:serine-type endopeptidase activity"/>
    <property type="evidence" value="ECO:0007669"/>
    <property type="project" value="InterPro"/>
</dbReference>
<dbReference type="InterPro" id="IPR036286">
    <property type="entry name" value="LexA/Signal_pep-like_sf"/>
</dbReference>
<reference evidence="2" key="1">
    <citation type="submission" date="2022-01" db="EMBL/GenBank/DDBJ databases">
        <authorList>
            <person name="Braso-Vives M."/>
        </authorList>
    </citation>
    <scope>NUCLEOTIDE SEQUENCE</scope>
</reference>
<dbReference type="EMBL" id="OV696704">
    <property type="protein sequence ID" value="CAH1251361.1"/>
    <property type="molecule type" value="Genomic_DNA"/>
</dbReference>
<name>A0A8J9ZBB8_BRALA</name>
<accession>A0A8J9ZBB8</accession>
<evidence type="ECO:0000256" key="1">
    <source>
        <dbReference type="SAM" id="SignalP"/>
    </source>
</evidence>
<evidence type="ECO:0000313" key="3">
    <source>
        <dbReference type="Proteomes" id="UP000838412"/>
    </source>
</evidence>
<dbReference type="InterPro" id="IPR019533">
    <property type="entry name" value="Peptidase_S26"/>
</dbReference>
<organism evidence="2 3">
    <name type="scientific">Branchiostoma lanceolatum</name>
    <name type="common">Common lancelet</name>
    <name type="synonym">Amphioxus lanceolatum</name>
    <dbReference type="NCBI Taxonomy" id="7740"/>
    <lineage>
        <taxon>Eukaryota</taxon>
        <taxon>Metazoa</taxon>
        <taxon>Chordata</taxon>
        <taxon>Cephalochordata</taxon>
        <taxon>Leptocardii</taxon>
        <taxon>Amphioxiformes</taxon>
        <taxon>Branchiostomatidae</taxon>
        <taxon>Branchiostoma</taxon>
    </lineage>
</organism>
<dbReference type="OrthoDB" id="1077582at2759"/>
<protein>
    <submittedName>
        <fullName evidence="2">SEC11A protein</fullName>
    </submittedName>
</protein>
<feature type="signal peptide" evidence="1">
    <location>
        <begin position="1"/>
        <end position="29"/>
    </location>
</feature>
<feature type="chain" id="PRO_5035434459" evidence="1">
    <location>
        <begin position="30"/>
        <end position="183"/>
    </location>
</feature>
<sequence>MSFRTRLLYMIRDWLLSLFLWFVLQEVTGCKYPLLAYENRNGVMAPSLNSGDMLFNTNYPNDTIKVGDIVVVKLPRSMEYDAKYENQLRRIVEVHKTLKDHEGNPCYLMRIDNELADGIFGKPHWVFKSLIVGKMTMNLPLLGVPILLLKADIPHLVFFRAVLLTSSNGRIIIEMIKRYAGYM</sequence>
<dbReference type="CDD" id="cd06530">
    <property type="entry name" value="S26_SPase_I"/>
    <property type="match status" value="1"/>
</dbReference>
<dbReference type="GO" id="GO:0006465">
    <property type="term" value="P:signal peptide processing"/>
    <property type="evidence" value="ECO:0007669"/>
    <property type="project" value="InterPro"/>
</dbReference>